<dbReference type="Proteomes" id="UP000032142">
    <property type="component" value="Unassembled WGS sequence"/>
</dbReference>
<organism evidence="2 3">
    <name type="scientific">Gossypium arboreum</name>
    <name type="common">Tree cotton</name>
    <name type="synonym">Gossypium nanking</name>
    <dbReference type="NCBI Taxonomy" id="29729"/>
    <lineage>
        <taxon>Eukaryota</taxon>
        <taxon>Viridiplantae</taxon>
        <taxon>Streptophyta</taxon>
        <taxon>Embryophyta</taxon>
        <taxon>Tracheophyta</taxon>
        <taxon>Spermatophyta</taxon>
        <taxon>Magnoliopsida</taxon>
        <taxon>eudicotyledons</taxon>
        <taxon>Gunneridae</taxon>
        <taxon>Pentapetalae</taxon>
        <taxon>rosids</taxon>
        <taxon>malvids</taxon>
        <taxon>Malvales</taxon>
        <taxon>Malvaceae</taxon>
        <taxon>Malvoideae</taxon>
        <taxon>Gossypium</taxon>
    </lineage>
</organism>
<keyword evidence="1" id="KW-0472">Membrane</keyword>
<evidence type="ECO:0000313" key="2">
    <source>
        <dbReference type="EMBL" id="KHG21238.1"/>
    </source>
</evidence>
<protein>
    <submittedName>
        <fullName evidence="2">UDP-N-acetylmuramoylalanine--D-glutamate ligase</fullName>
    </submittedName>
</protein>
<dbReference type="EMBL" id="KN417945">
    <property type="protein sequence ID" value="KHG21238.1"/>
    <property type="molecule type" value="Genomic_DNA"/>
</dbReference>
<feature type="transmembrane region" description="Helical" evidence="1">
    <location>
        <begin position="26"/>
        <end position="51"/>
    </location>
</feature>
<keyword evidence="3" id="KW-1185">Reference proteome</keyword>
<evidence type="ECO:0000256" key="1">
    <source>
        <dbReference type="SAM" id="Phobius"/>
    </source>
</evidence>
<accession>A0A0B0P3D9</accession>
<keyword evidence="1" id="KW-0812">Transmembrane</keyword>
<sequence>MDARDSFPLTRVIDFRNVSTSTHSRCVITTLILLLINSQSFAVILVCWLGGSIDIPTGVLVGKGGVLAGNP</sequence>
<gene>
    <name evidence="2" type="ORF">F383_28378</name>
</gene>
<keyword evidence="2" id="KW-0436">Ligase</keyword>
<reference evidence="3" key="1">
    <citation type="submission" date="2014-09" db="EMBL/GenBank/DDBJ databases">
        <authorList>
            <person name="Mudge J."/>
            <person name="Ramaraj T."/>
            <person name="Lindquist I.E."/>
            <person name="Bharti A.K."/>
            <person name="Sundararajan A."/>
            <person name="Cameron C.T."/>
            <person name="Woodward J.E."/>
            <person name="May G.D."/>
            <person name="Brubaker C."/>
            <person name="Broadhvest J."/>
            <person name="Wilkins T.A."/>
        </authorList>
    </citation>
    <scope>NUCLEOTIDE SEQUENCE</scope>
    <source>
        <strain evidence="3">cv. AKA8401</strain>
    </source>
</reference>
<dbReference type="AlphaFoldDB" id="A0A0B0P3D9"/>
<evidence type="ECO:0000313" key="3">
    <source>
        <dbReference type="Proteomes" id="UP000032142"/>
    </source>
</evidence>
<name>A0A0B0P3D9_GOSAR</name>
<keyword evidence="1" id="KW-1133">Transmembrane helix</keyword>
<proteinExistence type="predicted"/>
<dbReference type="GO" id="GO:0016874">
    <property type="term" value="F:ligase activity"/>
    <property type="evidence" value="ECO:0007669"/>
    <property type="project" value="UniProtKB-KW"/>
</dbReference>